<dbReference type="InterPro" id="IPR002013">
    <property type="entry name" value="SAC_dom"/>
</dbReference>
<dbReference type="Pfam" id="PF02383">
    <property type="entry name" value="Syja_N"/>
    <property type="match status" value="1"/>
</dbReference>
<dbReference type="GO" id="GO:0005783">
    <property type="term" value="C:endoplasmic reticulum"/>
    <property type="evidence" value="ECO:0007669"/>
    <property type="project" value="TreeGrafter"/>
</dbReference>
<evidence type="ECO:0000313" key="3">
    <source>
        <dbReference type="Proteomes" id="UP001172457"/>
    </source>
</evidence>
<feature type="domain" description="SAC" evidence="1">
    <location>
        <begin position="130"/>
        <end position="474"/>
    </location>
</feature>
<dbReference type="GO" id="GO:0046856">
    <property type="term" value="P:phosphatidylinositol dephosphorylation"/>
    <property type="evidence" value="ECO:0007669"/>
    <property type="project" value="TreeGrafter"/>
</dbReference>
<dbReference type="AlphaFoldDB" id="A0AA38WCI6"/>
<evidence type="ECO:0000313" key="2">
    <source>
        <dbReference type="EMBL" id="KAJ9545179.1"/>
    </source>
</evidence>
<dbReference type="EMBL" id="JARYMX010000006">
    <property type="protein sequence ID" value="KAJ9545179.1"/>
    <property type="molecule type" value="Genomic_DNA"/>
</dbReference>
<accession>A0AA38WCI6</accession>
<keyword evidence="3" id="KW-1185">Reference proteome</keyword>
<dbReference type="PROSITE" id="PS50275">
    <property type="entry name" value="SAC"/>
    <property type="match status" value="1"/>
</dbReference>
<gene>
    <name evidence="2" type="ORF">OSB04_024886</name>
</gene>
<dbReference type="PANTHER" id="PTHR45662:SF10">
    <property type="entry name" value="PHOSPHOINOSITIDE PHOSPHATASE SAC8"/>
    <property type="match status" value="1"/>
</dbReference>
<name>A0AA38WCI6_9ASTR</name>
<proteinExistence type="predicted"/>
<reference evidence="2" key="1">
    <citation type="submission" date="2023-03" db="EMBL/GenBank/DDBJ databases">
        <title>Chromosome-scale reference genome and RAD-based genetic map of yellow starthistle (Centaurea solstitialis) reveal putative structural variation and QTLs associated with invader traits.</title>
        <authorList>
            <person name="Reatini B."/>
            <person name="Cang F.A."/>
            <person name="Jiang Q."/>
            <person name="Mckibben M.T.W."/>
            <person name="Barker M.S."/>
            <person name="Rieseberg L.H."/>
            <person name="Dlugosch K.M."/>
        </authorList>
    </citation>
    <scope>NUCLEOTIDE SEQUENCE</scope>
    <source>
        <strain evidence="2">CAN-66</strain>
        <tissue evidence="2">Leaf</tissue>
    </source>
</reference>
<dbReference type="GO" id="GO:0043812">
    <property type="term" value="F:phosphatidylinositol-4-phosphate phosphatase activity"/>
    <property type="evidence" value="ECO:0007669"/>
    <property type="project" value="TreeGrafter"/>
</dbReference>
<comment type="caution">
    <text evidence="2">The sequence shown here is derived from an EMBL/GenBank/DDBJ whole genome shotgun (WGS) entry which is preliminary data.</text>
</comment>
<dbReference type="PANTHER" id="PTHR45662">
    <property type="entry name" value="PHOSPHATIDYLINOSITIDE PHOSPHATASE SAC1"/>
    <property type="match status" value="1"/>
</dbReference>
<sequence>MEIDPPSSKHFKLWNQLELHEFQHKFLIRSVQSPDHGFSIDRSDGTFHKLHGEVNLETASKVSTVFGVAGTIRLLAGTYILVITSQKDVGTYLGFPVFRVMSMKFLSCNADLRNLTNQQKKDEAYFQALLKVVEETPGLYYSYETDITLNLQRRCKMADGWMSKPIWKQADPRFVWNRNILEDLIENKTGQLKLNNLPSTITLISRRCTRRLGTRMWRRGANLEGDTANFIETEQLLEYGGFRSSFLQVRGSIPLLWEQIVDLSYKPRLAIIEHEDTPMVIKRHFHDLLQRYGDTIAVDLTDKHGNEGHLNLAFATEMAKLPDVRYVSFDFHQRCGNANFDSLKLLYDEIAEDFGKQGYFLQTTEGELLAEQKGIIRSNCIDCLDRTNVTQSYLARISLEQQLQRMCELASSETISTFTDHEDYEIFRNCMDQEYYHVCLFPESNICLVLIWNNLLLLTVWVDQGDEISLEYSGTNALKGDIVRYGKQTISGLIKDGISALSRYYLNNFQDGDAIDLISGNYTVSGNSPSPFQLNKFETRTLFPVASALLIGGLTVTSITLNRGTI</sequence>
<dbReference type="Proteomes" id="UP001172457">
    <property type="component" value="Chromosome 6"/>
</dbReference>
<evidence type="ECO:0000259" key="1">
    <source>
        <dbReference type="PROSITE" id="PS50275"/>
    </source>
</evidence>
<organism evidence="2 3">
    <name type="scientific">Centaurea solstitialis</name>
    <name type="common">yellow star-thistle</name>
    <dbReference type="NCBI Taxonomy" id="347529"/>
    <lineage>
        <taxon>Eukaryota</taxon>
        <taxon>Viridiplantae</taxon>
        <taxon>Streptophyta</taxon>
        <taxon>Embryophyta</taxon>
        <taxon>Tracheophyta</taxon>
        <taxon>Spermatophyta</taxon>
        <taxon>Magnoliopsida</taxon>
        <taxon>eudicotyledons</taxon>
        <taxon>Gunneridae</taxon>
        <taxon>Pentapetalae</taxon>
        <taxon>asterids</taxon>
        <taxon>campanulids</taxon>
        <taxon>Asterales</taxon>
        <taxon>Asteraceae</taxon>
        <taxon>Carduoideae</taxon>
        <taxon>Cardueae</taxon>
        <taxon>Centaureinae</taxon>
        <taxon>Centaurea</taxon>
    </lineage>
</organism>
<protein>
    <recommendedName>
        <fullName evidence="1">SAC domain-containing protein</fullName>
    </recommendedName>
</protein>